<dbReference type="InterPro" id="IPR011712">
    <property type="entry name" value="Sig_transdc_His_kin_sub3_dim/P"/>
</dbReference>
<comment type="catalytic activity">
    <reaction evidence="1">
        <text>ATP + protein L-histidine = ADP + protein N-phospho-L-histidine.</text>
        <dbReference type="EC" id="2.7.13.3"/>
    </reaction>
</comment>
<dbReference type="Gene3D" id="3.30.565.10">
    <property type="entry name" value="Histidine kinase-like ATPase, C-terminal domain"/>
    <property type="match status" value="1"/>
</dbReference>
<feature type="transmembrane region" description="Helical" evidence="10">
    <location>
        <begin position="452"/>
        <end position="474"/>
    </location>
</feature>
<keyword evidence="8" id="KW-0067">ATP-binding</keyword>
<dbReference type="Proteomes" id="UP000619260">
    <property type="component" value="Unassembled WGS sequence"/>
</dbReference>
<evidence type="ECO:0000256" key="4">
    <source>
        <dbReference type="ARBA" id="ARBA00022679"/>
    </source>
</evidence>
<evidence type="ECO:0000259" key="11">
    <source>
        <dbReference type="SMART" id="SM00387"/>
    </source>
</evidence>
<dbReference type="EC" id="2.7.13.3" evidence="2"/>
<dbReference type="PANTHER" id="PTHR24421:SF10">
    <property type="entry name" value="NITRATE_NITRITE SENSOR PROTEIN NARQ"/>
    <property type="match status" value="1"/>
</dbReference>
<comment type="caution">
    <text evidence="12">The sequence shown here is derived from an EMBL/GenBank/DDBJ whole genome shotgun (WGS) entry which is preliminary data.</text>
</comment>
<keyword evidence="9" id="KW-0902">Two-component regulatory system</keyword>
<dbReference type="Pfam" id="PF07730">
    <property type="entry name" value="HisKA_3"/>
    <property type="match status" value="1"/>
</dbReference>
<feature type="transmembrane region" description="Helical" evidence="10">
    <location>
        <begin position="68"/>
        <end position="101"/>
    </location>
</feature>
<dbReference type="InterPro" id="IPR050482">
    <property type="entry name" value="Sensor_HK_TwoCompSys"/>
</dbReference>
<keyword evidence="4" id="KW-0808">Transferase</keyword>
<dbReference type="Gene3D" id="1.20.5.1930">
    <property type="match status" value="1"/>
</dbReference>
<protein>
    <recommendedName>
        <fullName evidence="2">histidine kinase</fullName>
        <ecNumber evidence="2">2.7.13.3</ecNumber>
    </recommendedName>
</protein>
<dbReference type="Gene3D" id="3.30.1450.10">
    <property type="match status" value="1"/>
</dbReference>
<keyword evidence="10" id="KW-0472">Membrane</keyword>
<evidence type="ECO:0000256" key="6">
    <source>
        <dbReference type="ARBA" id="ARBA00022741"/>
    </source>
</evidence>
<dbReference type="RefSeq" id="WP_203901537.1">
    <property type="nucleotide sequence ID" value="NZ_BOPF01000018.1"/>
</dbReference>
<gene>
    <name evidence="12" type="ORF">Val02_48580</name>
</gene>
<dbReference type="Pfam" id="PF02518">
    <property type="entry name" value="HATPase_c"/>
    <property type="match status" value="1"/>
</dbReference>
<feature type="transmembrane region" description="Helical" evidence="10">
    <location>
        <begin position="142"/>
        <end position="163"/>
    </location>
</feature>
<evidence type="ECO:0000256" key="10">
    <source>
        <dbReference type="SAM" id="Phobius"/>
    </source>
</evidence>
<dbReference type="InterPro" id="IPR036890">
    <property type="entry name" value="HATPase_C_sf"/>
</dbReference>
<accession>A0A8J3YP34</accession>
<proteinExistence type="predicted"/>
<dbReference type="InterPro" id="IPR037873">
    <property type="entry name" value="BamE-like"/>
</dbReference>
<feature type="domain" description="Histidine kinase/HSP90-like ATPase" evidence="11">
    <location>
        <begin position="306"/>
        <end position="399"/>
    </location>
</feature>
<name>A0A8J3YP34_9ACTN</name>
<keyword evidence="10" id="KW-1133">Transmembrane helix</keyword>
<dbReference type="GO" id="GO:0005524">
    <property type="term" value="F:ATP binding"/>
    <property type="evidence" value="ECO:0007669"/>
    <property type="project" value="UniProtKB-KW"/>
</dbReference>
<organism evidence="12 13">
    <name type="scientific">Virgisporangium aliadipatigenens</name>
    <dbReference type="NCBI Taxonomy" id="741659"/>
    <lineage>
        <taxon>Bacteria</taxon>
        <taxon>Bacillati</taxon>
        <taxon>Actinomycetota</taxon>
        <taxon>Actinomycetes</taxon>
        <taxon>Micromonosporales</taxon>
        <taxon>Micromonosporaceae</taxon>
        <taxon>Virgisporangium</taxon>
    </lineage>
</organism>
<dbReference type="CDD" id="cd16917">
    <property type="entry name" value="HATPase_UhpB-NarQ-NarX-like"/>
    <property type="match status" value="1"/>
</dbReference>
<evidence type="ECO:0000256" key="5">
    <source>
        <dbReference type="ARBA" id="ARBA00022729"/>
    </source>
</evidence>
<dbReference type="PANTHER" id="PTHR24421">
    <property type="entry name" value="NITRATE/NITRITE SENSOR PROTEIN NARX-RELATED"/>
    <property type="match status" value="1"/>
</dbReference>
<dbReference type="GO" id="GO:0046983">
    <property type="term" value="F:protein dimerization activity"/>
    <property type="evidence" value="ECO:0007669"/>
    <property type="project" value="InterPro"/>
</dbReference>
<feature type="transmembrane region" description="Helical" evidence="10">
    <location>
        <begin position="113"/>
        <end position="130"/>
    </location>
</feature>
<reference evidence="12" key="1">
    <citation type="submission" date="2021-01" db="EMBL/GenBank/DDBJ databases">
        <title>Whole genome shotgun sequence of Virgisporangium aliadipatigenens NBRC 105644.</title>
        <authorList>
            <person name="Komaki H."/>
            <person name="Tamura T."/>
        </authorList>
    </citation>
    <scope>NUCLEOTIDE SEQUENCE</scope>
    <source>
        <strain evidence="12">NBRC 105644</strain>
    </source>
</reference>
<dbReference type="InterPro" id="IPR003594">
    <property type="entry name" value="HATPase_dom"/>
</dbReference>
<sequence>MQRPITAAGVARALRLAERGRWVSVWRLGLPATVFALSLLDVRAHPFDPVLGLAVAGALLCRFRWPGAALVGGVLVAALATVGDTAVPALLGLPSTVFLSYAAGRRVNDRRRALLVAAAAVAISTVRDVFLGLRQPEWTGTVVVGGVLSLVLILLPFAVGVIVGERARTLEALHERNALLERANRLADQRARMQERARIAGEMHDLIGHRLSLITLHAGALELRTRDQSPEISKQADLLRTTSRTALSELRAVLGILRLDAGAPDDGTDQVGSRADIVGLVAESRAAGLPVDLSWHGTDLTEAAVPLRRAVHRIVRESLTNVHRHAPAAPTKLSVEIRSGHVHLEIRNARRGPGAPTAGTGLGLTGLRERARLAGGTLTAGTDGGTGDFVVRASLPLDPAVGRSDRTDLSFDHDDVADRQMPATGAAAQARNSDGTYPRSAQAMSKTVKTSMIVIAVLVLLACGGIGYGIYYIVNVMDDSITAETYQKVQAGDSREHVRDLINGDQDLARESVKGTEPAAPEGTSCDYALARSAESVYRFCFKDGRLVHKDEIPVPKK</sequence>
<evidence type="ECO:0000313" key="12">
    <source>
        <dbReference type="EMBL" id="GIJ47972.1"/>
    </source>
</evidence>
<dbReference type="GO" id="GO:0016020">
    <property type="term" value="C:membrane"/>
    <property type="evidence" value="ECO:0007669"/>
    <property type="project" value="InterPro"/>
</dbReference>
<evidence type="ECO:0000256" key="9">
    <source>
        <dbReference type="ARBA" id="ARBA00023012"/>
    </source>
</evidence>
<dbReference type="SUPFAM" id="SSF55874">
    <property type="entry name" value="ATPase domain of HSP90 chaperone/DNA topoisomerase II/histidine kinase"/>
    <property type="match status" value="1"/>
</dbReference>
<dbReference type="GO" id="GO:0000155">
    <property type="term" value="F:phosphorelay sensor kinase activity"/>
    <property type="evidence" value="ECO:0007669"/>
    <property type="project" value="InterPro"/>
</dbReference>
<keyword evidence="5" id="KW-0732">Signal</keyword>
<dbReference type="SMART" id="SM00387">
    <property type="entry name" value="HATPase_c"/>
    <property type="match status" value="1"/>
</dbReference>
<evidence type="ECO:0000256" key="8">
    <source>
        <dbReference type="ARBA" id="ARBA00022840"/>
    </source>
</evidence>
<dbReference type="EMBL" id="BOPF01000018">
    <property type="protein sequence ID" value="GIJ47972.1"/>
    <property type="molecule type" value="Genomic_DNA"/>
</dbReference>
<keyword evidence="6" id="KW-0547">Nucleotide-binding</keyword>
<evidence type="ECO:0000256" key="3">
    <source>
        <dbReference type="ARBA" id="ARBA00022553"/>
    </source>
</evidence>
<evidence type="ECO:0000313" key="13">
    <source>
        <dbReference type="Proteomes" id="UP000619260"/>
    </source>
</evidence>
<evidence type="ECO:0000256" key="1">
    <source>
        <dbReference type="ARBA" id="ARBA00000085"/>
    </source>
</evidence>
<keyword evidence="3" id="KW-0597">Phosphoprotein</keyword>
<keyword evidence="13" id="KW-1185">Reference proteome</keyword>
<evidence type="ECO:0000256" key="2">
    <source>
        <dbReference type="ARBA" id="ARBA00012438"/>
    </source>
</evidence>
<keyword evidence="7" id="KW-0418">Kinase</keyword>
<evidence type="ECO:0000256" key="7">
    <source>
        <dbReference type="ARBA" id="ARBA00022777"/>
    </source>
</evidence>
<keyword evidence="10" id="KW-0812">Transmembrane</keyword>
<dbReference type="AlphaFoldDB" id="A0A8J3YP34"/>